<dbReference type="OrthoDB" id="343307at2759"/>
<evidence type="ECO:0000313" key="2">
    <source>
        <dbReference type="EMBL" id="KAJ1608795.1"/>
    </source>
</evidence>
<feature type="transmembrane region" description="Helical" evidence="1">
    <location>
        <begin position="146"/>
        <end position="168"/>
    </location>
</feature>
<keyword evidence="1" id="KW-0812">Transmembrane</keyword>
<evidence type="ECO:0000256" key="1">
    <source>
        <dbReference type="SAM" id="Phobius"/>
    </source>
</evidence>
<feature type="transmembrane region" description="Helical" evidence="1">
    <location>
        <begin position="103"/>
        <end position="126"/>
    </location>
</feature>
<feature type="transmembrane region" description="Helical" evidence="1">
    <location>
        <begin position="20"/>
        <end position="43"/>
    </location>
</feature>
<feature type="transmembrane region" description="Helical" evidence="1">
    <location>
        <begin position="310"/>
        <end position="331"/>
    </location>
</feature>
<dbReference type="Proteomes" id="UP001067231">
    <property type="component" value="Unassembled WGS sequence"/>
</dbReference>
<feature type="transmembrane region" description="Helical" evidence="1">
    <location>
        <begin position="409"/>
        <end position="432"/>
    </location>
</feature>
<organism evidence="2">
    <name type="scientific">Cryptosporidium canis</name>
    <dbReference type="NCBI Taxonomy" id="195482"/>
    <lineage>
        <taxon>Eukaryota</taxon>
        <taxon>Sar</taxon>
        <taxon>Alveolata</taxon>
        <taxon>Apicomplexa</taxon>
        <taxon>Conoidasida</taxon>
        <taxon>Coccidia</taxon>
        <taxon>Eucoccidiorida</taxon>
        <taxon>Eimeriorina</taxon>
        <taxon>Cryptosporidiidae</taxon>
        <taxon>Cryptosporidium</taxon>
    </lineage>
</organism>
<feature type="transmembrane region" description="Helical" evidence="1">
    <location>
        <begin position="63"/>
        <end position="82"/>
    </location>
</feature>
<keyword evidence="1" id="KW-1133">Transmembrane helix</keyword>
<accession>A0A9D5HV74</accession>
<protein>
    <submittedName>
        <fullName evidence="2">Membrane associated protein</fullName>
    </submittedName>
</protein>
<dbReference type="EMBL" id="JAPCXC010000040">
    <property type="protein sequence ID" value="KAJ1608795.1"/>
    <property type="molecule type" value="Genomic_DNA"/>
</dbReference>
<comment type="caution">
    <text evidence="2">The sequence shown here is derived from an EMBL/GenBank/DDBJ whole genome shotgun (WGS) entry which is preliminary data.</text>
</comment>
<sequence>MEGNSEKVEKLDEEISDRFVYYYFTTGIIIGICKWVIIVAHIFCFSKNGASLLPVIEQSGITFRTSLANILNIVIPLYIFMLGSQNYYLDVLEKKNFNVRRGAFTYMAAPGLIHLLISILLNFIGIPRCISRSPLRINTNTLFSKIKPGFLTLFLFAYSIMLIFSPFVDLSFPSKNAITESNRLNSNSNASSNLGKELLIEESECLDESNSEKAKLININTFSIIKCIITSIIMVYILNFLHVSDSFILKFFVFMSIIILAFSVGSFAFEEYLLEIYVLLIWVSISWSFLSLQGTNVFKSEISDLVCSTLLVYLTMYTAGHFFSCIGMEIIESRSYCFLFIPVFTLSYYNFSSYIVTISPLFYPFCQSNVSIQKALLTSWLSIIPTISMFLNICFYINNKTMIWLIINLPDNIILLFLPLTPVLELCMGLYIHTAI</sequence>
<keyword evidence="1" id="KW-0472">Membrane</keyword>
<feature type="transmembrane region" description="Helical" evidence="1">
    <location>
        <begin position="272"/>
        <end position="290"/>
    </location>
</feature>
<name>A0A9D5HV74_9CRYT</name>
<feature type="transmembrane region" description="Helical" evidence="1">
    <location>
        <begin position="375"/>
        <end position="397"/>
    </location>
</feature>
<feature type="transmembrane region" description="Helical" evidence="1">
    <location>
        <begin position="247"/>
        <end position="265"/>
    </location>
</feature>
<proteinExistence type="predicted"/>
<feature type="transmembrane region" description="Helical" evidence="1">
    <location>
        <begin position="219"/>
        <end position="241"/>
    </location>
</feature>
<feature type="transmembrane region" description="Helical" evidence="1">
    <location>
        <begin position="338"/>
        <end position="363"/>
    </location>
</feature>
<gene>
    <name evidence="2" type="ORF">OJ253_1821</name>
</gene>
<reference evidence="2" key="1">
    <citation type="submission" date="2022-10" db="EMBL/GenBank/DDBJ databases">
        <title>Adaptive evolution leads to modifications in subtelomeric GC content in a zoonotic Cryptosporidium species.</title>
        <authorList>
            <person name="Li J."/>
            <person name="Feng Y."/>
            <person name="Xiao L."/>
        </authorList>
    </citation>
    <scope>NUCLEOTIDE SEQUENCE</scope>
    <source>
        <strain evidence="2">33844</strain>
    </source>
</reference>
<dbReference type="AlphaFoldDB" id="A0A9D5HV74"/>